<evidence type="ECO:0000313" key="7">
    <source>
        <dbReference type="Proteomes" id="UP001198151"/>
    </source>
</evidence>
<dbReference type="PANTHER" id="PTHR30349">
    <property type="entry name" value="PHAGE INTEGRASE-RELATED"/>
    <property type="match status" value="1"/>
</dbReference>
<dbReference type="InterPro" id="IPR013762">
    <property type="entry name" value="Integrase-like_cat_sf"/>
</dbReference>
<dbReference type="Gene3D" id="1.10.150.130">
    <property type="match status" value="1"/>
</dbReference>
<dbReference type="InterPro" id="IPR002104">
    <property type="entry name" value="Integrase_catalytic"/>
</dbReference>
<name>A0ABS8FUN9_9FIRM</name>
<keyword evidence="1 3" id="KW-0238">DNA-binding</keyword>
<dbReference type="RefSeq" id="WP_227706389.1">
    <property type="nucleotide sequence ID" value="NZ_JAJEQX010000002.1"/>
</dbReference>
<evidence type="ECO:0000256" key="3">
    <source>
        <dbReference type="PROSITE-ProRule" id="PRU01248"/>
    </source>
</evidence>
<dbReference type="PROSITE" id="PS51900">
    <property type="entry name" value="CB"/>
    <property type="match status" value="1"/>
</dbReference>
<dbReference type="PANTHER" id="PTHR30349:SF81">
    <property type="entry name" value="TYROSINE RECOMBINASE XERC"/>
    <property type="match status" value="1"/>
</dbReference>
<feature type="domain" description="Tyr recombinase" evidence="4">
    <location>
        <begin position="105"/>
        <end position="280"/>
    </location>
</feature>
<keyword evidence="2" id="KW-0233">DNA recombination</keyword>
<dbReference type="InterPro" id="IPR050090">
    <property type="entry name" value="Tyrosine_recombinase_XerCD"/>
</dbReference>
<dbReference type="InterPro" id="IPR010998">
    <property type="entry name" value="Integrase_recombinase_N"/>
</dbReference>
<evidence type="ECO:0000259" key="4">
    <source>
        <dbReference type="PROSITE" id="PS51898"/>
    </source>
</evidence>
<accession>A0ABS8FUN9</accession>
<dbReference type="Gene3D" id="1.10.443.10">
    <property type="entry name" value="Intergrase catalytic core"/>
    <property type="match status" value="1"/>
</dbReference>
<dbReference type="InterPro" id="IPR011010">
    <property type="entry name" value="DNA_brk_join_enz"/>
</dbReference>
<gene>
    <name evidence="6" type="ORF">LKD70_02070</name>
</gene>
<dbReference type="InterPro" id="IPR044068">
    <property type="entry name" value="CB"/>
</dbReference>
<dbReference type="PROSITE" id="PS51898">
    <property type="entry name" value="TYR_RECOMBINASE"/>
    <property type="match status" value="1"/>
</dbReference>
<feature type="domain" description="Core-binding (CB)" evidence="5">
    <location>
        <begin position="11"/>
        <end position="88"/>
    </location>
</feature>
<organism evidence="6 7">
    <name type="scientific">Ruminococcus turbiniformis</name>
    <dbReference type="NCBI Taxonomy" id="2881258"/>
    <lineage>
        <taxon>Bacteria</taxon>
        <taxon>Bacillati</taxon>
        <taxon>Bacillota</taxon>
        <taxon>Clostridia</taxon>
        <taxon>Eubacteriales</taxon>
        <taxon>Oscillospiraceae</taxon>
        <taxon>Ruminococcus</taxon>
    </lineage>
</organism>
<dbReference type="Proteomes" id="UP001198151">
    <property type="component" value="Unassembled WGS sequence"/>
</dbReference>
<evidence type="ECO:0000259" key="5">
    <source>
        <dbReference type="PROSITE" id="PS51900"/>
    </source>
</evidence>
<reference evidence="6 7" key="1">
    <citation type="submission" date="2021-10" db="EMBL/GenBank/DDBJ databases">
        <title>Anaerobic single-cell dispensing facilitates the cultivation of human gut bacteria.</title>
        <authorList>
            <person name="Afrizal A."/>
        </authorList>
    </citation>
    <scope>NUCLEOTIDE SEQUENCE [LARGE SCALE GENOMIC DNA]</scope>
    <source>
        <strain evidence="6 7">CLA-AA-H200</strain>
    </source>
</reference>
<comment type="caution">
    <text evidence="6">The sequence shown here is derived from an EMBL/GenBank/DDBJ whole genome shotgun (WGS) entry which is preliminary data.</text>
</comment>
<keyword evidence="7" id="KW-1185">Reference proteome</keyword>
<protein>
    <submittedName>
        <fullName evidence="6">Tyrosine-type recombinase/integrase</fullName>
    </submittedName>
</protein>
<evidence type="ECO:0000256" key="1">
    <source>
        <dbReference type="ARBA" id="ARBA00023125"/>
    </source>
</evidence>
<evidence type="ECO:0000313" key="6">
    <source>
        <dbReference type="EMBL" id="MCC2253239.1"/>
    </source>
</evidence>
<proteinExistence type="predicted"/>
<dbReference type="SUPFAM" id="SSF56349">
    <property type="entry name" value="DNA breaking-rejoining enzymes"/>
    <property type="match status" value="1"/>
</dbReference>
<dbReference type="EMBL" id="JAJEQX010000002">
    <property type="protein sequence ID" value="MCC2253239.1"/>
    <property type="molecule type" value="Genomic_DNA"/>
</dbReference>
<evidence type="ECO:0000256" key="2">
    <source>
        <dbReference type="ARBA" id="ARBA00023172"/>
    </source>
</evidence>
<dbReference type="Pfam" id="PF00589">
    <property type="entry name" value="Phage_integrase"/>
    <property type="match status" value="1"/>
</dbReference>
<sequence>MNFDGEFVNKETWNLFRERFKSDTTEAGYLSDIREFFRLTGKPAEKAGSGDVKKYYEYMQGQAEKGRISPITITKKFRELHSYVSFAGAEDFFYPLLKTMAVESAEAGHVPVEDMDALLKAAAGDRMTYTILVLMYRAGLTSTEVIALRGEEEFIKYDEGVYVMPEGRKEPCYIPEDAWKILSEYMRERDVQDTLFYNRRGRPLNVMYISRMMKKYCTKAGIRSYSAQDVRNSCAFNLFAYGASPVQVADQMGRTEQQIRRYRGTAYRGSLKKKTADLVKIRIEEP</sequence>